<accession>E1SVD3</accession>
<protein>
    <submittedName>
        <fullName evidence="7">NnrUfamily protein</fullName>
    </submittedName>
</protein>
<evidence type="ECO:0000256" key="3">
    <source>
        <dbReference type="ARBA" id="ARBA00022989"/>
    </source>
</evidence>
<dbReference type="AlphaFoldDB" id="E1SVD3"/>
<dbReference type="EMBL" id="CP002209">
    <property type="protein sequence ID" value="ADN74287.1"/>
    <property type="molecule type" value="Genomic_DNA"/>
</dbReference>
<dbReference type="STRING" id="550540.Fbal_0073"/>
<keyword evidence="4 5" id="KW-0472">Membrane</keyword>
<feature type="transmembrane region" description="Helical" evidence="5">
    <location>
        <begin position="153"/>
        <end position="174"/>
    </location>
</feature>
<feature type="domain" description="NnrU" evidence="6">
    <location>
        <begin position="4"/>
        <end position="177"/>
    </location>
</feature>
<evidence type="ECO:0000256" key="4">
    <source>
        <dbReference type="ARBA" id="ARBA00023136"/>
    </source>
</evidence>
<feature type="transmembrane region" description="Helical" evidence="5">
    <location>
        <begin position="33"/>
        <end position="52"/>
    </location>
</feature>
<dbReference type="GeneID" id="67180319"/>
<organism evidence="7 8">
    <name type="scientific">Ferrimonas balearica (strain DSM 9799 / CCM 4581 / KCTC 23876 / PAT)</name>
    <dbReference type="NCBI Taxonomy" id="550540"/>
    <lineage>
        <taxon>Bacteria</taxon>
        <taxon>Pseudomonadati</taxon>
        <taxon>Pseudomonadota</taxon>
        <taxon>Gammaproteobacteria</taxon>
        <taxon>Alteromonadales</taxon>
        <taxon>Ferrimonadaceae</taxon>
        <taxon>Ferrimonas</taxon>
    </lineage>
</organism>
<dbReference type="Proteomes" id="UP000006683">
    <property type="component" value="Chromosome"/>
</dbReference>
<feature type="transmembrane region" description="Helical" evidence="5">
    <location>
        <begin position="102"/>
        <end position="133"/>
    </location>
</feature>
<gene>
    <name evidence="7" type="ordered locus">Fbal_0073</name>
</gene>
<evidence type="ECO:0000256" key="5">
    <source>
        <dbReference type="SAM" id="Phobius"/>
    </source>
</evidence>
<proteinExistence type="predicted"/>
<sequence length="181" mass="19701">MLALTLGMAAFIVLHLVPGTALRDRLSGAMGEPLYKGLFTLLSAAALVLVVWGKGQASYHSVWVPPVWTRHLAPLLMLASCYLMVTYLLGGKLKGLTPNPMLWSVVIWALAHLLANGDLASLVLFGGFIGYSLLAIWRSRSQRRNDYSGRHELLVAVVALALYVAFLLAHPYLFGVAVMGR</sequence>
<dbReference type="GO" id="GO:0016020">
    <property type="term" value="C:membrane"/>
    <property type="evidence" value="ECO:0007669"/>
    <property type="project" value="UniProtKB-SubCell"/>
</dbReference>
<dbReference type="KEGG" id="fbl:Fbal_0073"/>
<dbReference type="eggNOG" id="COG4094">
    <property type="taxonomic scope" value="Bacteria"/>
</dbReference>
<keyword evidence="8" id="KW-1185">Reference proteome</keyword>
<evidence type="ECO:0000256" key="2">
    <source>
        <dbReference type="ARBA" id="ARBA00022692"/>
    </source>
</evidence>
<reference evidence="7 8" key="1">
    <citation type="journal article" date="2010" name="Stand. Genomic Sci.">
        <title>Complete genome sequence of Ferrimonas balearica type strain (PAT).</title>
        <authorList>
            <person name="Nolan M."/>
            <person name="Sikorski J."/>
            <person name="Davenport K."/>
            <person name="Lucas S."/>
            <person name="Glavina Del Rio T."/>
            <person name="Tice H."/>
            <person name="Cheng J."/>
            <person name="Goodwin L."/>
            <person name="Pitluck S."/>
            <person name="Liolios K."/>
            <person name="Ivanova N."/>
            <person name="Mavromatis K."/>
            <person name="Ovchinnikova G."/>
            <person name="Pati A."/>
            <person name="Chen A."/>
            <person name="Palaniappan K."/>
            <person name="Land M."/>
            <person name="Hauser L."/>
            <person name="Chang Y."/>
            <person name="Jeffries C."/>
            <person name="Tapia R."/>
            <person name="Brettin T."/>
            <person name="Detter J."/>
            <person name="Han C."/>
            <person name="Yasawong M."/>
            <person name="Rohde M."/>
            <person name="Tindall B."/>
            <person name="Goker M."/>
            <person name="Woyke T."/>
            <person name="Bristow J."/>
            <person name="Eisen J."/>
            <person name="Markowitz V."/>
            <person name="Hugenholtz P."/>
            <person name="Kyrpides N."/>
            <person name="Klenk H."/>
            <person name="Lapidus A."/>
        </authorList>
    </citation>
    <scope>NUCLEOTIDE SEQUENCE [LARGE SCALE GENOMIC DNA]</scope>
    <source>
        <strain evidence="8">DSM 9799 / CCM 4581 / KCTC 23876 / PAT</strain>
    </source>
</reference>
<name>E1SVD3_FERBD</name>
<evidence type="ECO:0000313" key="7">
    <source>
        <dbReference type="EMBL" id="ADN74287.1"/>
    </source>
</evidence>
<dbReference type="OrthoDB" id="5293641at2"/>
<evidence type="ECO:0000259" key="6">
    <source>
        <dbReference type="Pfam" id="PF07298"/>
    </source>
</evidence>
<dbReference type="HOGENOM" id="CLU_104582_1_0_6"/>
<feature type="transmembrane region" description="Helical" evidence="5">
    <location>
        <begin position="72"/>
        <end position="90"/>
    </location>
</feature>
<evidence type="ECO:0000313" key="8">
    <source>
        <dbReference type="Proteomes" id="UP000006683"/>
    </source>
</evidence>
<keyword evidence="3 5" id="KW-1133">Transmembrane helix</keyword>
<evidence type="ECO:0000256" key="1">
    <source>
        <dbReference type="ARBA" id="ARBA00004141"/>
    </source>
</evidence>
<dbReference type="InterPro" id="IPR009915">
    <property type="entry name" value="NnrU_dom"/>
</dbReference>
<dbReference type="RefSeq" id="WP_013343593.1">
    <property type="nucleotide sequence ID" value="NC_014541.1"/>
</dbReference>
<keyword evidence="2 5" id="KW-0812">Transmembrane</keyword>
<comment type="subcellular location">
    <subcellularLocation>
        <location evidence="1">Membrane</location>
        <topology evidence="1">Multi-pass membrane protein</topology>
    </subcellularLocation>
</comment>
<dbReference type="Pfam" id="PF07298">
    <property type="entry name" value="NnrU"/>
    <property type="match status" value="1"/>
</dbReference>